<reference evidence="2 3" key="1">
    <citation type="journal article" date="2018" name="Nat. Biotechnol.">
        <title>A standardized bacterial taxonomy based on genome phylogeny substantially revises the tree of life.</title>
        <authorList>
            <person name="Parks D.H."/>
            <person name="Chuvochina M."/>
            <person name="Waite D.W."/>
            <person name="Rinke C."/>
            <person name="Skarshewski A."/>
            <person name="Chaumeil P.A."/>
            <person name="Hugenholtz P."/>
        </authorList>
    </citation>
    <scope>NUCLEOTIDE SEQUENCE [LARGE SCALE GENOMIC DNA]</scope>
    <source>
        <strain evidence="2">UBA11247</strain>
    </source>
</reference>
<dbReference type="AlphaFoldDB" id="A0A3D4SWN8"/>
<dbReference type="EMBL" id="DQID01000073">
    <property type="protein sequence ID" value="HCT13704.1"/>
    <property type="molecule type" value="Genomic_DNA"/>
</dbReference>
<proteinExistence type="predicted"/>
<keyword evidence="1" id="KW-0472">Membrane</keyword>
<dbReference type="Pfam" id="PF03729">
    <property type="entry name" value="DUF308"/>
    <property type="match status" value="1"/>
</dbReference>
<dbReference type="Proteomes" id="UP000261739">
    <property type="component" value="Unassembled WGS sequence"/>
</dbReference>
<evidence type="ECO:0000313" key="3">
    <source>
        <dbReference type="Proteomes" id="UP000261739"/>
    </source>
</evidence>
<dbReference type="STRING" id="863239.GCA_000213935_00658"/>
<accession>A0A3D4SWN8</accession>
<feature type="non-terminal residue" evidence="2">
    <location>
        <position position="1"/>
    </location>
</feature>
<sequence length="86" mass="9003">FFILGFMALGLVFQGVLQLSVPAGLRSGWSVTAGIINILLGVVLGALAITNPVDNVWSLAWLAGIAALVIGIFLIWLSVKVRNAGK</sequence>
<dbReference type="InterPro" id="IPR005325">
    <property type="entry name" value="DUF308_memb"/>
</dbReference>
<organism evidence="2 3">
    <name type="scientific">Corynebacterium nuruki</name>
    <dbReference type="NCBI Taxonomy" id="1032851"/>
    <lineage>
        <taxon>Bacteria</taxon>
        <taxon>Bacillati</taxon>
        <taxon>Actinomycetota</taxon>
        <taxon>Actinomycetes</taxon>
        <taxon>Mycobacteriales</taxon>
        <taxon>Corynebacteriaceae</taxon>
        <taxon>Corynebacterium</taxon>
    </lineage>
</organism>
<feature type="transmembrane region" description="Helical" evidence="1">
    <location>
        <begin position="28"/>
        <end position="49"/>
    </location>
</feature>
<feature type="transmembrane region" description="Helical" evidence="1">
    <location>
        <begin position="56"/>
        <end position="79"/>
    </location>
</feature>
<keyword evidence="1" id="KW-0812">Transmembrane</keyword>
<protein>
    <submittedName>
        <fullName evidence="2">Uncharacterized protein</fullName>
    </submittedName>
</protein>
<evidence type="ECO:0000256" key="1">
    <source>
        <dbReference type="SAM" id="Phobius"/>
    </source>
</evidence>
<name>A0A3D4SWN8_9CORY</name>
<evidence type="ECO:0000313" key="2">
    <source>
        <dbReference type="EMBL" id="HCT13704.1"/>
    </source>
</evidence>
<comment type="caution">
    <text evidence="2">The sequence shown here is derived from an EMBL/GenBank/DDBJ whole genome shotgun (WGS) entry which is preliminary data.</text>
</comment>
<gene>
    <name evidence="2" type="ORF">DIW82_02610</name>
</gene>
<keyword evidence="1" id="KW-1133">Transmembrane helix</keyword>